<comment type="caution">
    <text evidence="1">The sequence shown here is derived from an EMBL/GenBank/DDBJ whole genome shotgun (WGS) entry which is preliminary data.</text>
</comment>
<keyword evidence="1" id="KW-0436">Ligase</keyword>
<reference evidence="1 2" key="1">
    <citation type="submission" date="2023-07" db="EMBL/GenBank/DDBJ databases">
        <authorList>
            <person name="Girao M."/>
            <person name="Carvalho M.F."/>
        </authorList>
    </citation>
    <scope>NUCLEOTIDE SEQUENCE [LARGE SCALE GENOMIC DNA]</scope>
    <source>
        <strain evidence="1 2">YIM65754</strain>
    </source>
</reference>
<dbReference type="SUPFAM" id="SSF55144">
    <property type="entry name" value="LigT-like"/>
    <property type="match status" value="1"/>
</dbReference>
<dbReference type="InterPro" id="IPR009097">
    <property type="entry name" value="Cyclic_Pdiesterase"/>
</dbReference>
<dbReference type="Pfam" id="PF13563">
    <property type="entry name" value="2_5_RNA_ligase2"/>
    <property type="match status" value="1"/>
</dbReference>
<dbReference type="PANTHER" id="PTHR36039">
    <property type="match status" value="1"/>
</dbReference>
<evidence type="ECO:0000313" key="2">
    <source>
        <dbReference type="Proteomes" id="UP001336020"/>
    </source>
</evidence>
<dbReference type="EMBL" id="JAUTXY010000016">
    <property type="protein sequence ID" value="MEE2061096.1"/>
    <property type="molecule type" value="Genomic_DNA"/>
</dbReference>
<keyword evidence="2" id="KW-1185">Reference proteome</keyword>
<dbReference type="RefSeq" id="WP_330136279.1">
    <property type="nucleotide sequence ID" value="NZ_JAUTXY010000016.1"/>
</dbReference>
<protein>
    <submittedName>
        <fullName evidence="1">2'-5' RNA ligase family protein</fullName>
    </submittedName>
</protein>
<dbReference type="GO" id="GO:0016874">
    <property type="term" value="F:ligase activity"/>
    <property type="evidence" value="ECO:0007669"/>
    <property type="project" value="UniProtKB-KW"/>
</dbReference>
<gene>
    <name evidence="1" type="ORF">Q7514_26580</name>
</gene>
<evidence type="ECO:0000313" key="1">
    <source>
        <dbReference type="EMBL" id="MEE2061096.1"/>
    </source>
</evidence>
<dbReference type="PANTHER" id="PTHR36039:SF2">
    <property type="entry name" value="RNA LIGASE_CYCLIC NUCLEOTIDE PHOSPHODIESTERASE FAMILY PROTEIN"/>
    <property type="match status" value="1"/>
</dbReference>
<dbReference type="Proteomes" id="UP001336020">
    <property type="component" value="Unassembled WGS sequence"/>
</dbReference>
<name>A0ABU7LHQ6_9NOCA</name>
<dbReference type="Gene3D" id="3.90.1140.10">
    <property type="entry name" value="Cyclic phosphodiesterase"/>
    <property type="match status" value="1"/>
</dbReference>
<accession>A0ABU7LHQ6</accession>
<organism evidence="1 2">
    <name type="scientific">Rhodococcus artemisiae</name>
    <dbReference type="NCBI Taxonomy" id="714159"/>
    <lineage>
        <taxon>Bacteria</taxon>
        <taxon>Bacillati</taxon>
        <taxon>Actinomycetota</taxon>
        <taxon>Actinomycetes</taxon>
        <taxon>Mycobacteriales</taxon>
        <taxon>Nocardiaceae</taxon>
        <taxon>Rhodococcus</taxon>
    </lineage>
</organism>
<sequence length="174" mass="19506">MALAVCLLFDSRADRAVRTLWGRLEDAGIPTLLTHTHRRHVPHLSYAVLRTYDTDRVVAVLDALPEAAPIPLRLDAVGLFHRGRACLIPAPTADLLVRQERVVRAVEGTGAELHRHYRPRSWTPHCSLSPRTRRDELPRLTAAVYDVLPLEATVVRAALIDTVTGEHRRLMTLP</sequence>
<proteinExistence type="predicted"/>